<dbReference type="Proteomes" id="UP000287601">
    <property type="component" value="Chromosome"/>
</dbReference>
<name>A0A410PX15_9FIRM</name>
<evidence type="ECO:0000313" key="1">
    <source>
        <dbReference type="EMBL" id="QAT43481.1"/>
    </source>
</evidence>
<dbReference type="EMBL" id="CP035281">
    <property type="protein sequence ID" value="QAT43481.1"/>
    <property type="molecule type" value="Genomic_DNA"/>
</dbReference>
<accession>A0A410PX15</accession>
<gene>
    <name evidence="1" type="ORF">EQM06_09785</name>
</gene>
<dbReference type="AlphaFoldDB" id="A0A410PX15"/>
<dbReference type="KEGG" id="amij:EQM06_09785"/>
<dbReference type="OrthoDB" id="1778845at2"/>
<protein>
    <submittedName>
        <fullName evidence="1">Uncharacterized protein</fullName>
    </submittedName>
</protein>
<proteinExistence type="predicted"/>
<reference evidence="1 2" key="1">
    <citation type="submission" date="2019-01" db="EMBL/GenBank/DDBJ databases">
        <title>Draft genomes of a novel of Aminipila strains.</title>
        <authorList>
            <person name="Ma S."/>
        </authorList>
    </citation>
    <scope>NUCLEOTIDE SEQUENCE [LARGE SCALE GENOMIC DNA]</scope>
    <source>
        <strain evidence="2">JN-39</strain>
    </source>
</reference>
<organism evidence="1 2">
    <name type="scientific">Aminipila luticellarii</name>
    <dbReference type="NCBI Taxonomy" id="2507160"/>
    <lineage>
        <taxon>Bacteria</taxon>
        <taxon>Bacillati</taxon>
        <taxon>Bacillota</taxon>
        <taxon>Clostridia</taxon>
        <taxon>Peptostreptococcales</taxon>
        <taxon>Anaerovoracaceae</taxon>
        <taxon>Aminipila</taxon>
    </lineage>
</organism>
<dbReference type="RefSeq" id="WP_128746261.1">
    <property type="nucleotide sequence ID" value="NZ_CP035281.1"/>
</dbReference>
<keyword evidence="2" id="KW-1185">Reference proteome</keyword>
<sequence length="98" mass="11371">MRKIKLIPDAPFYTNCDISIVDVTDDPEKKRCKIKVEYAESDVEQMKKRGCSSKEEVLEGYKDLIYDVVKFYIADDWECVGGYGSVLEIIGEKIKQYF</sequence>
<evidence type="ECO:0000313" key="2">
    <source>
        <dbReference type="Proteomes" id="UP000287601"/>
    </source>
</evidence>